<dbReference type="Pfam" id="PF03948">
    <property type="entry name" value="Ribosomal_L9_C"/>
    <property type="match status" value="1"/>
</dbReference>
<dbReference type="InterPro" id="IPR009027">
    <property type="entry name" value="Ribosomal_bL9/RNase_H1_N"/>
</dbReference>
<dbReference type="Pfam" id="PF01281">
    <property type="entry name" value="Ribosomal_L9_N"/>
    <property type="match status" value="1"/>
</dbReference>
<dbReference type="GO" id="GO:1990904">
    <property type="term" value="C:ribonucleoprotein complex"/>
    <property type="evidence" value="ECO:0007669"/>
    <property type="project" value="UniProtKB-KW"/>
</dbReference>
<dbReference type="Proteomes" id="UP000178977">
    <property type="component" value="Unassembled WGS sequence"/>
</dbReference>
<keyword evidence="2 7" id="KW-0699">rRNA-binding</keyword>
<sequence>MKVILMKEVAGLGRPGDVKTVRDGYGENFLIARGLAKAATPAALRAAVSEQAGRAAHGAKEKERFRRMAEALRKTPLAFTMKVNEKGHAFGSVTASDIQGALAEKGIAIDRHWIALSEPIKTTGEHEVKIILPNRTESVVRVMAEATAENPKS</sequence>
<keyword evidence="4 7" id="KW-0689">Ribosomal protein</keyword>
<dbReference type="SUPFAM" id="SSF55653">
    <property type="entry name" value="Ribosomal protein L9 C-domain"/>
    <property type="match status" value="1"/>
</dbReference>
<gene>
    <name evidence="7" type="primary">rplI</name>
    <name evidence="9" type="ORF">A3A44_03375</name>
</gene>
<dbReference type="NCBIfam" id="TIGR00158">
    <property type="entry name" value="L9"/>
    <property type="match status" value="1"/>
</dbReference>
<dbReference type="AlphaFoldDB" id="A0A1G2LDD3"/>
<evidence type="ECO:0000256" key="5">
    <source>
        <dbReference type="ARBA" id="ARBA00023274"/>
    </source>
</evidence>
<dbReference type="GO" id="GO:0005840">
    <property type="term" value="C:ribosome"/>
    <property type="evidence" value="ECO:0007669"/>
    <property type="project" value="UniProtKB-KW"/>
</dbReference>
<dbReference type="PROSITE" id="PS00651">
    <property type="entry name" value="RIBOSOMAL_L9"/>
    <property type="match status" value="1"/>
</dbReference>
<dbReference type="STRING" id="1802281.A3A44_03375"/>
<comment type="similarity">
    <text evidence="1 7">Belongs to the bacterial ribosomal protein bL9 family.</text>
</comment>
<proteinExistence type="inferred from homology"/>
<dbReference type="InterPro" id="IPR000244">
    <property type="entry name" value="Ribosomal_bL9"/>
</dbReference>
<dbReference type="Gene3D" id="3.40.5.10">
    <property type="entry name" value="Ribosomal protein L9, N-terminal domain"/>
    <property type="match status" value="1"/>
</dbReference>
<evidence type="ECO:0000313" key="9">
    <source>
        <dbReference type="EMBL" id="OHA09638.1"/>
    </source>
</evidence>
<evidence type="ECO:0000313" key="10">
    <source>
        <dbReference type="Proteomes" id="UP000178977"/>
    </source>
</evidence>
<evidence type="ECO:0000256" key="1">
    <source>
        <dbReference type="ARBA" id="ARBA00010605"/>
    </source>
</evidence>
<keyword evidence="3 7" id="KW-0694">RNA-binding</keyword>
<evidence type="ECO:0000256" key="6">
    <source>
        <dbReference type="ARBA" id="ARBA00035292"/>
    </source>
</evidence>
<evidence type="ECO:0000256" key="2">
    <source>
        <dbReference type="ARBA" id="ARBA00022730"/>
    </source>
</evidence>
<dbReference type="InterPro" id="IPR020070">
    <property type="entry name" value="Ribosomal_bL9_N"/>
</dbReference>
<dbReference type="HAMAP" id="MF_00503">
    <property type="entry name" value="Ribosomal_bL9"/>
    <property type="match status" value="1"/>
</dbReference>
<dbReference type="InterPro" id="IPR036935">
    <property type="entry name" value="Ribosomal_bL9_N_sf"/>
</dbReference>
<comment type="function">
    <text evidence="7">Binds to the 23S rRNA.</text>
</comment>
<dbReference type="EMBL" id="MHQT01000019">
    <property type="protein sequence ID" value="OHA09638.1"/>
    <property type="molecule type" value="Genomic_DNA"/>
</dbReference>
<dbReference type="GO" id="GO:0019843">
    <property type="term" value="F:rRNA binding"/>
    <property type="evidence" value="ECO:0007669"/>
    <property type="project" value="UniProtKB-UniRule"/>
</dbReference>
<protein>
    <recommendedName>
        <fullName evidence="6 7">Large ribosomal subunit protein bL9</fullName>
    </recommendedName>
</protein>
<dbReference type="GO" id="GO:0006412">
    <property type="term" value="P:translation"/>
    <property type="evidence" value="ECO:0007669"/>
    <property type="project" value="UniProtKB-UniRule"/>
</dbReference>
<evidence type="ECO:0000256" key="4">
    <source>
        <dbReference type="ARBA" id="ARBA00022980"/>
    </source>
</evidence>
<dbReference type="InterPro" id="IPR020069">
    <property type="entry name" value="Ribosomal_bL9_C"/>
</dbReference>
<dbReference type="InterPro" id="IPR036791">
    <property type="entry name" value="Ribosomal_bL9_C_sf"/>
</dbReference>
<evidence type="ECO:0000259" key="8">
    <source>
        <dbReference type="PROSITE" id="PS00651"/>
    </source>
</evidence>
<reference evidence="9 10" key="1">
    <citation type="journal article" date="2016" name="Nat. Commun.">
        <title>Thousands of microbial genomes shed light on interconnected biogeochemical processes in an aquifer system.</title>
        <authorList>
            <person name="Anantharaman K."/>
            <person name="Brown C.T."/>
            <person name="Hug L.A."/>
            <person name="Sharon I."/>
            <person name="Castelle C.J."/>
            <person name="Probst A.J."/>
            <person name="Thomas B.C."/>
            <person name="Singh A."/>
            <person name="Wilkins M.J."/>
            <person name="Karaoz U."/>
            <person name="Brodie E.L."/>
            <person name="Williams K.H."/>
            <person name="Hubbard S.S."/>
            <person name="Banfield J.F."/>
        </authorList>
    </citation>
    <scope>NUCLEOTIDE SEQUENCE [LARGE SCALE GENOMIC DNA]</scope>
</reference>
<evidence type="ECO:0000256" key="7">
    <source>
        <dbReference type="HAMAP-Rule" id="MF_00503"/>
    </source>
</evidence>
<dbReference type="Gene3D" id="3.10.430.100">
    <property type="entry name" value="Ribosomal protein L9, C-terminal domain"/>
    <property type="match status" value="1"/>
</dbReference>
<dbReference type="InterPro" id="IPR020594">
    <property type="entry name" value="Ribosomal_bL9_bac/chp"/>
</dbReference>
<accession>A0A1G2LDD3</accession>
<feature type="domain" description="Ribosomal protein L9" evidence="8">
    <location>
        <begin position="13"/>
        <end position="40"/>
    </location>
</feature>
<organism evidence="9 10">
    <name type="scientific">Candidatus Sungbacteria bacterium RIFCSPLOWO2_01_FULL_60_25</name>
    <dbReference type="NCBI Taxonomy" id="1802281"/>
    <lineage>
        <taxon>Bacteria</taxon>
        <taxon>Candidatus Sungiibacteriota</taxon>
    </lineage>
</organism>
<dbReference type="SUPFAM" id="SSF55658">
    <property type="entry name" value="L9 N-domain-like"/>
    <property type="match status" value="1"/>
</dbReference>
<name>A0A1G2LDD3_9BACT</name>
<keyword evidence="5 7" id="KW-0687">Ribonucleoprotein</keyword>
<comment type="caution">
    <text evidence="9">The sequence shown here is derived from an EMBL/GenBank/DDBJ whole genome shotgun (WGS) entry which is preliminary data.</text>
</comment>
<dbReference type="PANTHER" id="PTHR21368">
    <property type="entry name" value="50S RIBOSOMAL PROTEIN L9"/>
    <property type="match status" value="1"/>
</dbReference>
<dbReference type="GO" id="GO:0003735">
    <property type="term" value="F:structural constituent of ribosome"/>
    <property type="evidence" value="ECO:0007669"/>
    <property type="project" value="InterPro"/>
</dbReference>
<evidence type="ECO:0000256" key="3">
    <source>
        <dbReference type="ARBA" id="ARBA00022884"/>
    </source>
</evidence>